<evidence type="ECO:0000313" key="3">
    <source>
        <dbReference type="EMBL" id="PHP69003.1"/>
    </source>
</evidence>
<feature type="transmembrane region" description="Helical" evidence="1">
    <location>
        <begin position="44"/>
        <end position="62"/>
    </location>
</feature>
<organism evidence="3 4">
    <name type="scientific">Zhengella mangrovi</name>
    <dbReference type="NCBI Taxonomy" id="1982044"/>
    <lineage>
        <taxon>Bacteria</taxon>
        <taxon>Pseudomonadati</taxon>
        <taxon>Pseudomonadota</taxon>
        <taxon>Alphaproteobacteria</taxon>
        <taxon>Hyphomicrobiales</taxon>
        <taxon>Notoacmeibacteraceae</taxon>
        <taxon>Zhengella</taxon>
    </lineage>
</organism>
<dbReference type="Proteomes" id="UP000221168">
    <property type="component" value="Unassembled WGS sequence"/>
</dbReference>
<feature type="chain" id="PRO_5013800509" evidence="2">
    <location>
        <begin position="21"/>
        <end position="195"/>
    </location>
</feature>
<reference evidence="3 4" key="1">
    <citation type="submission" date="2017-10" db="EMBL/GenBank/DDBJ databases">
        <title>Sedimentibacterium mangrovi gen. nov., sp. nov., a novel member of family Phyllobacteriacea isolated from mangrove sediment.</title>
        <authorList>
            <person name="Liao H."/>
            <person name="Tian Y."/>
        </authorList>
    </citation>
    <scope>NUCLEOTIDE SEQUENCE [LARGE SCALE GENOMIC DNA]</scope>
    <source>
        <strain evidence="3 4">X9-2-2</strain>
    </source>
</reference>
<dbReference type="AlphaFoldDB" id="A0A2G1QTZ8"/>
<dbReference type="InterPro" id="IPR007038">
    <property type="entry name" value="HupE_UreJ"/>
</dbReference>
<dbReference type="PIRSF" id="PIRSF016919">
    <property type="entry name" value="HupE_UreJ"/>
    <property type="match status" value="1"/>
</dbReference>
<dbReference type="Pfam" id="PF04955">
    <property type="entry name" value="HupE_UreJ"/>
    <property type="match status" value="1"/>
</dbReference>
<keyword evidence="1" id="KW-1133">Transmembrane helix</keyword>
<keyword evidence="4" id="KW-1185">Reference proteome</keyword>
<gene>
    <name evidence="3" type="ORF">CSC94_03205</name>
</gene>
<comment type="caution">
    <text evidence="3">The sequence shown here is derived from an EMBL/GenBank/DDBJ whole genome shotgun (WGS) entry which is preliminary data.</text>
</comment>
<evidence type="ECO:0000313" key="4">
    <source>
        <dbReference type="Proteomes" id="UP000221168"/>
    </source>
</evidence>
<keyword evidence="1" id="KW-0812">Transmembrane</keyword>
<keyword evidence="1" id="KW-0472">Membrane</keyword>
<keyword evidence="2" id="KW-0732">Signal</keyword>
<proteinExistence type="predicted"/>
<evidence type="ECO:0000256" key="2">
    <source>
        <dbReference type="SAM" id="SignalP"/>
    </source>
</evidence>
<name>A0A2G1QTZ8_9HYPH</name>
<feature type="signal peptide" evidence="2">
    <location>
        <begin position="1"/>
        <end position="20"/>
    </location>
</feature>
<accession>A0A2G1QTZ8</accession>
<sequence>MKRGLLALAAILASSAPAFAHFNPLEHGSLAAGLSHPMFGLDHVLAMIAVGLFGAATGGKAVWTMPAGFVAAMLGGFALSLGGFALPFVEPVILASVVTLGLVVAMATPVPASWGLVLAGFFALFHGNAHGAEIGMAGILPYAAGFAVTTTFLHATGAALGLGLKRLAGDQAGRLAIRAAGGATLIGGLALAFAG</sequence>
<feature type="transmembrane region" description="Helical" evidence="1">
    <location>
        <begin position="92"/>
        <end position="125"/>
    </location>
</feature>
<feature type="transmembrane region" description="Helical" evidence="1">
    <location>
        <begin position="69"/>
        <end position="86"/>
    </location>
</feature>
<dbReference type="OrthoDB" id="9808192at2"/>
<feature type="transmembrane region" description="Helical" evidence="1">
    <location>
        <begin position="137"/>
        <end position="155"/>
    </location>
</feature>
<evidence type="ECO:0000256" key="1">
    <source>
        <dbReference type="SAM" id="Phobius"/>
    </source>
</evidence>
<feature type="transmembrane region" description="Helical" evidence="1">
    <location>
        <begin position="175"/>
        <end position="194"/>
    </location>
</feature>
<protein>
    <submittedName>
        <fullName evidence="3">Protein hupE</fullName>
    </submittedName>
</protein>
<dbReference type="EMBL" id="PDVP01000001">
    <property type="protein sequence ID" value="PHP69003.1"/>
    <property type="molecule type" value="Genomic_DNA"/>
</dbReference>
<dbReference type="RefSeq" id="WP_099303628.1">
    <property type="nucleotide sequence ID" value="NZ_PDVP01000001.1"/>
</dbReference>